<name>A0A0C3RWZ4_PHLG1</name>
<evidence type="ECO:0000256" key="1">
    <source>
        <dbReference type="SAM" id="MobiDB-lite"/>
    </source>
</evidence>
<evidence type="ECO:0000313" key="3">
    <source>
        <dbReference type="Proteomes" id="UP000053257"/>
    </source>
</evidence>
<dbReference type="HOGENOM" id="CLU_2513418_0_0_1"/>
<dbReference type="AlphaFoldDB" id="A0A0C3RWZ4"/>
<accession>A0A0C3RWZ4</accession>
<dbReference type="EMBL" id="KN840522">
    <property type="protein sequence ID" value="KIP06246.1"/>
    <property type="molecule type" value="Genomic_DNA"/>
</dbReference>
<keyword evidence="3" id="KW-1185">Reference proteome</keyword>
<protein>
    <submittedName>
        <fullName evidence="2">Uncharacterized protein</fullName>
    </submittedName>
</protein>
<sequence length="85" mass="9282">MYRIRPPLLPTLASTSIQCLGQLLATVPRNLTSYLPLTDARTVEDRCESPGPLHRVRSTGMVPSQGRGLALERTPITDGSLVRPD</sequence>
<proteinExistence type="predicted"/>
<reference evidence="2 3" key="1">
    <citation type="journal article" date="2014" name="PLoS Genet.">
        <title>Analysis of the Phlebiopsis gigantea genome, transcriptome and secretome provides insight into its pioneer colonization strategies of wood.</title>
        <authorList>
            <person name="Hori C."/>
            <person name="Ishida T."/>
            <person name="Igarashi K."/>
            <person name="Samejima M."/>
            <person name="Suzuki H."/>
            <person name="Master E."/>
            <person name="Ferreira P."/>
            <person name="Ruiz-Duenas F.J."/>
            <person name="Held B."/>
            <person name="Canessa P."/>
            <person name="Larrondo L.F."/>
            <person name="Schmoll M."/>
            <person name="Druzhinina I.S."/>
            <person name="Kubicek C.P."/>
            <person name="Gaskell J.A."/>
            <person name="Kersten P."/>
            <person name="St John F."/>
            <person name="Glasner J."/>
            <person name="Sabat G."/>
            <person name="Splinter BonDurant S."/>
            <person name="Syed K."/>
            <person name="Yadav J."/>
            <person name="Mgbeahuruike A.C."/>
            <person name="Kovalchuk A."/>
            <person name="Asiegbu F.O."/>
            <person name="Lackner G."/>
            <person name="Hoffmeister D."/>
            <person name="Rencoret J."/>
            <person name="Gutierrez A."/>
            <person name="Sun H."/>
            <person name="Lindquist E."/>
            <person name="Barry K."/>
            <person name="Riley R."/>
            <person name="Grigoriev I.V."/>
            <person name="Henrissat B."/>
            <person name="Kues U."/>
            <person name="Berka R.M."/>
            <person name="Martinez A.T."/>
            <person name="Covert S.F."/>
            <person name="Blanchette R.A."/>
            <person name="Cullen D."/>
        </authorList>
    </citation>
    <scope>NUCLEOTIDE SEQUENCE [LARGE SCALE GENOMIC DNA]</scope>
    <source>
        <strain evidence="2 3">11061_1 CR5-6</strain>
    </source>
</reference>
<evidence type="ECO:0000313" key="2">
    <source>
        <dbReference type="EMBL" id="KIP06246.1"/>
    </source>
</evidence>
<dbReference type="Proteomes" id="UP000053257">
    <property type="component" value="Unassembled WGS sequence"/>
</dbReference>
<feature type="region of interest" description="Disordered" evidence="1">
    <location>
        <begin position="46"/>
        <end position="85"/>
    </location>
</feature>
<organism evidence="2 3">
    <name type="scientific">Phlebiopsis gigantea (strain 11061_1 CR5-6)</name>
    <name type="common">White-rot fungus</name>
    <name type="synonym">Peniophora gigantea</name>
    <dbReference type="NCBI Taxonomy" id="745531"/>
    <lineage>
        <taxon>Eukaryota</taxon>
        <taxon>Fungi</taxon>
        <taxon>Dikarya</taxon>
        <taxon>Basidiomycota</taxon>
        <taxon>Agaricomycotina</taxon>
        <taxon>Agaricomycetes</taxon>
        <taxon>Polyporales</taxon>
        <taxon>Phanerochaetaceae</taxon>
        <taxon>Phlebiopsis</taxon>
    </lineage>
</organism>
<gene>
    <name evidence="2" type="ORF">PHLGIDRAFT_19494</name>
</gene>